<evidence type="ECO:0000313" key="2">
    <source>
        <dbReference type="EMBL" id="GAP34301.1"/>
    </source>
</evidence>
<protein>
    <recommendedName>
        <fullName evidence="1">Microcin J25-processing protein McjB C-terminal domain-containing protein</fullName>
    </recommendedName>
</protein>
<gene>
    <name evidence="2" type="ORF">ISF6_4476</name>
</gene>
<reference evidence="3" key="1">
    <citation type="submission" date="2015-07" db="EMBL/GenBank/DDBJ databases">
        <title>Discovery of a poly(ethylene terephthalate assimilation.</title>
        <authorList>
            <person name="Yoshida S."/>
            <person name="Hiraga K."/>
            <person name="Takehana T."/>
            <person name="Taniguchi I."/>
            <person name="Yamaji H."/>
            <person name="Maeda Y."/>
            <person name="Toyohara K."/>
            <person name="Miyamoto K."/>
            <person name="Kimura Y."/>
            <person name="Oda K."/>
        </authorList>
    </citation>
    <scope>NUCLEOTIDE SEQUENCE [LARGE SCALE GENOMIC DNA]</scope>
    <source>
        <strain evidence="3">NBRC 110686 / TISTR 2288 / 201-F6</strain>
    </source>
</reference>
<dbReference type="Proteomes" id="UP000037660">
    <property type="component" value="Unassembled WGS sequence"/>
</dbReference>
<dbReference type="InterPro" id="IPR032708">
    <property type="entry name" value="McjB_C"/>
</dbReference>
<feature type="domain" description="Microcin J25-processing protein McjB C-terminal" evidence="1">
    <location>
        <begin position="12"/>
        <end position="118"/>
    </location>
</feature>
<proteinExistence type="predicted"/>
<accession>A0A0K8NV77</accession>
<dbReference type="Pfam" id="PF13471">
    <property type="entry name" value="Transglut_core3"/>
    <property type="match status" value="1"/>
</dbReference>
<sequence length="120" mass="13041">MLASAVSHAALTLRFRDLAAIATALAARRGRFGGACSEVEACGLAARYAELRPIVFGPRDRCLLDSLALANFLAHWRLAPTFVIGVRTRPFAAHAWVQAGPIVLNDRHEHVAQYQPLLVV</sequence>
<dbReference type="NCBIfam" id="NF033537">
    <property type="entry name" value="lasso_biosyn_B2"/>
    <property type="match status" value="1"/>
</dbReference>
<reference evidence="2 3" key="2">
    <citation type="journal article" date="2016" name="Science">
        <title>A bacterium that degrades and assimilates poly(ethylene terephthalate).</title>
        <authorList>
            <person name="Yoshida S."/>
            <person name="Hiraga K."/>
            <person name="Takehana T."/>
            <person name="Taniguchi I."/>
            <person name="Yamaji H."/>
            <person name="Maeda Y."/>
            <person name="Toyohara K."/>
            <person name="Miyamoto K."/>
            <person name="Kimura Y."/>
            <person name="Oda K."/>
        </authorList>
    </citation>
    <scope>NUCLEOTIDE SEQUENCE [LARGE SCALE GENOMIC DNA]</scope>
    <source>
        <strain evidence="3">NBRC 110686 / TISTR 2288 / 201-F6</strain>
    </source>
</reference>
<dbReference type="InterPro" id="IPR053521">
    <property type="entry name" value="McjB-like"/>
</dbReference>
<keyword evidence="3" id="KW-1185">Reference proteome</keyword>
<evidence type="ECO:0000313" key="3">
    <source>
        <dbReference type="Proteomes" id="UP000037660"/>
    </source>
</evidence>
<organism evidence="2 3">
    <name type="scientific">Piscinibacter sakaiensis</name>
    <name type="common">Ideonella sakaiensis</name>
    <dbReference type="NCBI Taxonomy" id="1547922"/>
    <lineage>
        <taxon>Bacteria</taxon>
        <taxon>Pseudomonadati</taxon>
        <taxon>Pseudomonadota</taxon>
        <taxon>Betaproteobacteria</taxon>
        <taxon>Burkholderiales</taxon>
        <taxon>Sphaerotilaceae</taxon>
        <taxon>Piscinibacter</taxon>
    </lineage>
</organism>
<evidence type="ECO:0000259" key="1">
    <source>
        <dbReference type="Pfam" id="PF13471"/>
    </source>
</evidence>
<comment type="caution">
    <text evidence="2">The sequence shown here is derived from an EMBL/GenBank/DDBJ whole genome shotgun (WGS) entry which is preliminary data.</text>
</comment>
<name>A0A0K8NV77_PISS1</name>
<dbReference type="AlphaFoldDB" id="A0A0K8NV77"/>
<dbReference type="EMBL" id="BBYR01000007">
    <property type="protein sequence ID" value="GAP34301.1"/>
    <property type="molecule type" value="Genomic_DNA"/>
</dbReference>